<dbReference type="OrthoDB" id="9798454at2"/>
<reference evidence="4 5" key="1">
    <citation type="submission" date="2019-03" db="EMBL/GenBank/DDBJ databases">
        <title>Alkanindiges illinoisensis: a potential pathogenic isolated from ascites of a gastric cancer patient with abdominal metastasis.</title>
        <authorList>
            <person name="Hu X."/>
            <person name="Yang B."/>
            <person name="Yan X."/>
            <person name="Lin L."/>
            <person name="Zhao H."/>
            <person name="Zhou F."/>
            <person name="Su B."/>
            <person name="Chen J."/>
            <person name="Rui Y."/>
            <person name="Wang Q."/>
            <person name="Zheng L."/>
        </authorList>
    </citation>
    <scope>NUCLEOTIDE SEQUENCE [LARGE SCALE GENOMIC DNA]</scope>
    <source>
        <strain evidence="4 5">NFYY 23406</strain>
    </source>
</reference>
<evidence type="ECO:0000259" key="3">
    <source>
        <dbReference type="Pfam" id="PF02525"/>
    </source>
</evidence>
<dbReference type="STRING" id="1120977.GCA_000619845_01042"/>
<evidence type="ECO:0000256" key="2">
    <source>
        <dbReference type="ARBA" id="ARBA00023002"/>
    </source>
</evidence>
<dbReference type="GO" id="GO:0003955">
    <property type="term" value="F:NAD(P)H dehydrogenase (quinone) activity"/>
    <property type="evidence" value="ECO:0007669"/>
    <property type="project" value="TreeGrafter"/>
</dbReference>
<dbReference type="Pfam" id="PF02525">
    <property type="entry name" value="Flavodoxin_2"/>
    <property type="match status" value="1"/>
</dbReference>
<comment type="similarity">
    <text evidence="1">Belongs to the NAD(P)H dehydrogenase (quinone) family.</text>
</comment>
<organism evidence="4 5">
    <name type="scientific">Alkanindiges illinoisensis</name>
    <dbReference type="NCBI Taxonomy" id="197183"/>
    <lineage>
        <taxon>Bacteria</taxon>
        <taxon>Pseudomonadati</taxon>
        <taxon>Pseudomonadota</taxon>
        <taxon>Gammaproteobacteria</taxon>
        <taxon>Moraxellales</taxon>
        <taxon>Moraxellaceae</taxon>
        <taxon>Alkanindiges</taxon>
    </lineage>
</organism>
<name>A0A4Y7XHC2_9GAMM</name>
<dbReference type="FunFam" id="3.40.50.360:FF:000054">
    <property type="entry name" value="NAD(P)H dehydrogenase, quinone 1"/>
    <property type="match status" value="1"/>
</dbReference>
<dbReference type="GO" id="GO:0005829">
    <property type="term" value="C:cytosol"/>
    <property type="evidence" value="ECO:0007669"/>
    <property type="project" value="TreeGrafter"/>
</dbReference>
<dbReference type="SUPFAM" id="SSF52218">
    <property type="entry name" value="Flavoproteins"/>
    <property type="match status" value="1"/>
</dbReference>
<dbReference type="InterPro" id="IPR051545">
    <property type="entry name" value="NAD(P)H_dehydrogenase_qn"/>
</dbReference>
<dbReference type="PANTHER" id="PTHR10204:SF34">
    <property type="entry name" value="NAD(P)H DEHYDROGENASE [QUINONE] 1 ISOFORM 1"/>
    <property type="match status" value="1"/>
</dbReference>
<evidence type="ECO:0000256" key="1">
    <source>
        <dbReference type="ARBA" id="ARBA00006252"/>
    </source>
</evidence>
<accession>A0A4Y7XHC2</accession>
<sequence>MNVLIVHAHPEPQSFTTAMKDLAVQELSNAGHQVEVSDLYAMNFNPVASAADFGSRKNPDYLVYALEQRINYENQTIAPDIAAEIEKLVAADLVIFSFPLYWFSIPAILKGWIDRVLVSGLTYGGKRFYDQGGLKGKKALLSFTLGGREHMFGADAIHGEIETMLRPVLRGTLYYVGMDVLPPFIGYHVPYISPEARQQILEDYKQYLQNLDQLQPLEFPTLDQFDDKLYPKKGEH</sequence>
<dbReference type="RefSeq" id="WP_134243112.1">
    <property type="nucleotide sequence ID" value="NZ_SNTY01000005.1"/>
</dbReference>
<protein>
    <submittedName>
        <fullName evidence="4">Flavodoxin family protein</fullName>
    </submittedName>
</protein>
<dbReference type="PANTHER" id="PTHR10204">
    <property type="entry name" value="NAD P H OXIDOREDUCTASE-RELATED"/>
    <property type="match status" value="1"/>
</dbReference>
<gene>
    <name evidence="4" type="ORF">E2B99_00815</name>
</gene>
<comment type="caution">
    <text evidence="4">The sequence shown here is derived from an EMBL/GenBank/DDBJ whole genome shotgun (WGS) entry which is preliminary data.</text>
</comment>
<dbReference type="Proteomes" id="UP000297834">
    <property type="component" value="Unassembled WGS sequence"/>
</dbReference>
<evidence type="ECO:0000313" key="4">
    <source>
        <dbReference type="EMBL" id="TEU30743.1"/>
    </source>
</evidence>
<evidence type="ECO:0000313" key="5">
    <source>
        <dbReference type="Proteomes" id="UP000297834"/>
    </source>
</evidence>
<keyword evidence="2" id="KW-0560">Oxidoreductase</keyword>
<keyword evidence="5" id="KW-1185">Reference proteome</keyword>
<dbReference type="EMBL" id="SNTY01000005">
    <property type="protein sequence ID" value="TEU30743.1"/>
    <property type="molecule type" value="Genomic_DNA"/>
</dbReference>
<proteinExistence type="inferred from homology"/>
<feature type="domain" description="Flavodoxin-like fold" evidence="3">
    <location>
        <begin position="1"/>
        <end position="208"/>
    </location>
</feature>
<dbReference type="InterPro" id="IPR003680">
    <property type="entry name" value="Flavodoxin_fold"/>
</dbReference>
<dbReference type="Gene3D" id="3.40.50.360">
    <property type="match status" value="1"/>
</dbReference>
<dbReference type="AlphaFoldDB" id="A0A4Y7XHC2"/>
<dbReference type="InterPro" id="IPR029039">
    <property type="entry name" value="Flavoprotein-like_sf"/>
</dbReference>